<dbReference type="EMBL" id="CP013195">
    <property type="protein sequence ID" value="ALO48284.1"/>
    <property type="molecule type" value="Genomic_DNA"/>
</dbReference>
<dbReference type="SUPFAM" id="SSF49464">
    <property type="entry name" value="Carboxypeptidase regulatory domain-like"/>
    <property type="match status" value="1"/>
</dbReference>
<evidence type="ECO:0000313" key="1">
    <source>
        <dbReference type="EMBL" id="ALO48284.1"/>
    </source>
</evidence>
<accession>A0A0S2KJ01</accession>
<name>A0A0S2KJ01_9BACT</name>
<dbReference type="KEGG" id="peo:AS203_03630"/>
<gene>
    <name evidence="1" type="ORF">AS203_03630</name>
</gene>
<evidence type="ECO:0008006" key="3">
    <source>
        <dbReference type="Google" id="ProtNLM"/>
    </source>
</evidence>
<dbReference type="AlphaFoldDB" id="A0A0S2KJ01"/>
<dbReference type="Pfam" id="PF13715">
    <property type="entry name" value="CarbopepD_reg_2"/>
    <property type="match status" value="1"/>
</dbReference>
<dbReference type="OrthoDB" id="1075473at2"/>
<dbReference type="STRING" id="76123.AS203_03630"/>
<reference evidence="2" key="1">
    <citation type="submission" date="2015-11" db="EMBL/GenBank/DDBJ databases">
        <authorList>
            <person name="Holder M.E."/>
            <person name="Ajami N.J."/>
            <person name="Petrosino J.F."/>
        </authorList>
    </citation>
    <scope>NUCLEOTIDE SEQUENCE [LARGE SCALE GENOMIC DNA]</scope>
    <source>
        <strain evidence="2">F0113</strain>
    </source>
</reference>
<dbReference type="Proteomes" id="UP000056252">
    <property type="component" value="Chromosome"/>
</dbReference>
<protein>
    <recommendedName>
        <fullName evidence="3">TonB-dependent receptor plug domain-containing protein</fullName>
    </recommendedName>
</protein>
<keyword evidence="2" id="KW-1185">Reference proteome</keyword>
<dbReference type="RefSeq" id="WP_025066425.1">
    <property type="nucleotide sequence ID" value="NZ_CP013195.1"/>
</dbReference>
<organism evidence="1 2">
    <name type="scientific">Hoylesella enoeca</name>
    <dbReference type="NCBI Taxonomy" id="76123"/>
    <lineage>
        <taxon>Bacteria</taxon>
        <taxon>Pseudomonadati</taxon>
        <taxon>Bacteroidota</taxon>
        <taxon>Bacteroidia</taxon>
        <taxon>Bacteroidales</taxon>
        <taxon>Prevotellaceae</taxon>
        <taxon>Hoylesella</taxon>
    </lineage>
</organism>
<dbReference type="InterPro" id="IPR008969">
    <property type="entry name" value="CarboxyPept-like_regulatory"/>
</dbReference>
<evidence type="ECO:0000313" key="2">
    <source>
        <dbReference type="Proteomes" id="UP000056252"/>
    </source>
</evidence>
<dbReference type="SUPFAM" id="SSF56935">
    <property type="entry name" value="Porins"/>
    <property type="match status" value="1"/>
</dbReference>
<proteinExistence type="predicted"/>
<sequence length="711" mass="80684">MKTIKMVVLMWLALFIRLDIHSQTTITGRVFEGKNPVFAASVFLIPHRCVNTITDDNGYFSIDIPDSLYTDTLMVSYLGYKDYKILLTNWKEPCIISLVPNQSTTTLSEVVVRADPVASKEFAASQLDKISIYMTPSAGADPLRAVALQSYSTSTEESANPQLRGSSGNYSRVFINGVPVKNPVRNQQLNGIGNFSLFSADIVSKQFVYPSNPPLEFGNSIGGVVTLNTTDNLTQKHETNLSLSLANVGVFHATQINDKTFFQVYGNKQKSELYKILNSKSLDYLQRFASTDGGVNFRTTVSTKSYINGYAYIINESYLAERGMYNYLGIQDAKNIRNFNILNYRLHAKEGVLGVNAALDMSDSNYNYGNISDTTSQKSVFISASYKHFFPKQITISVGADYEYNSYHYHGNYPIYIYDLVNIASTRYGKDNLHTTKYEAYAYGKWIIGSFILGASVRNIFQLGEKTRWSYQANVKYVLNRKCSLIVSLGRYNTLCSPSYVVRKFDNAKSRQMSLDWNCNLTKNSECKVAVYWKEESLPQHLISRKGVHGVDNNIMGLELYGKYSWSCLEWSGSCSFIKAKMKYDNLTFDSDNSFGHMGKFMLSYLDPKIINISVSCLYRGGLPYTPIISRNGNVVYGNLNSEKYNDYFTLDLSINRYFQIGKIGVVPFITITNITNHSNQQYNYYSQNYEQQFVKFYNKRLIYVGCNVRL</sequence>